<evidence type="ECO:0000259" key="6">
    <source>
        <dbReference type="Pfam" id="PF22606"/>
    </source>
</evidence>
<evidence type="ECO:0000313" key="7">
    <source>
        <dbReference type="EMBL" id="OXA64586.1"/>
    </source>
</evidence>
<dbReference type="GO" id="GO:0033314">
    <property type="term" value="P:mitotic DNA replication checkpoint signaling"/>
    <property type="evidence" value="ECO:0007669"/>
    <property type="project" value="TreeGrafter"/>
</dbReference>
<dbReference type="Proteomes" id="UP000198287">
    <property type="component" value="Unassembled WGS sequence"/>
</dbReference>
<dbReference type="Pfam" id="PF13401">
    <property type="entry name" value="AAA_22"/>
    <property type="match status" value="1"/>
</dbReference>
<dbReference type="SUPFAM" id="SSF52540">
    <property type="entry name" value="P-loop containing nucleoside triphosphate hydrolases"/>
    <property type="match status" value="1"/>
</dbReference>
<name>A0A226F6U6_FOLCA</name>
<feature type="domain" description="Cdc6 C-terminal" evidence="4">
    <location>
        <begin position="443"/>
        <end position="530"/>
    </location>
</feature>
<dbReference type="PANTHER" id="PTHR10763:SF26">
    <property type="entry name" value="CELL DIVISION CONTROL PROTEIN 6 HOMOLOG"/>
    <property type="match status" value="1"/>
</dbReference>
<protein>
    <submittedName>
        <fullName evidence="7">Cell division control protein 6</fullName>
    </submittedName>
</protein>
<evidence type="ECO:0000256" key="2">
    <source>
        <dbReference type="ARBA" id="ARBA00022705"/>
    </source>
</evidence>
<feature type="domain" description="ORC1/DEAH AAA+ ATPase" evidence="5">
    <location>
        <begin position="123"/>
        <end position="255"/>
    </location>
</feature>
<organism evidence="7 8">
    <name type="scientific">Folsomia candida</name>
    <name type="common">Springtail</name>
    <dbReference type="NCBI Taxonomy" id="158441"/>
    <lineage>
        <taxon>Eukaryota</taxon>
        <taxon>Metazoa</taxon>
        <taxon>Ecdysozoa</taxon>
        <taxon>Arthropoda</taxon>
        <taxon>Hexapoda</taxon>
        <taxon>Collembola</taxon>
        <taxon>Entomobryomorpha</taxon>
        <taxon>Isotomoidea</taxon>
        <taxon>Isotomidae</taxon>
        <taxon>Proisotominae</taxon>
        <taxon>Folsomia</taxon>
    </lineage>
</organism>
<dbReference type="GO" id="GO:0003688">
    <property type="term" value="F:DNA replication origin binding"/>
    <property type="evidence" value="ECO:0007669"/>
    <property type="project" value="TreeGrafter"/>
</dbReference>
<dbReference type="AlphaFoldDB" id="A0A226F6U6"/>
<dbReference type="OrthoDB" id="1926878at2759"/>
<accession>A0A226F6U6</accession>
<evidence type="ECO:0000259" key="4">
    <source>
        <dbReference type="Pfam" id="PF09079"/>
    </source>
</evidence>
<feature type="region of interest" description="Disordered" evidence="3">
    <location>
        <begin position="270"/>
        <end position="304"/>
    </location>
</feature>
<dbReference type="STRING" id="158441.A0A226F6U6"/>
<keyword evidence="2" id="KW-0235">DNA replication</keyword>
<comment type="similarity">
    <text evidence="1">Belongs to the CDC6/cdc18 family.</text>
</comment>
<dbReference type="GO" id="GO:0005634">
    <property type="term" value="C:nucleus"/>
    <property type="evidence" value="ECO:0007669"/>
    <property type="project" value="TreeGrafter"/>
</dbReference>
<proteinExistence type="inferred from homology"/>
<dbReference type="CDD" id="cd00009">
    <property type="entry name" value="AAA"/>
    <property type="match status" value="1"/>
</dbReference>
<evidence type="ECO:0000259" key="5">
    <source>
        <dbReference type="Pfam" id="PF13401"/>
    </source>
</evidence>
<dbReference type="GO" id="GO:0016887">
    <property type="term" value="F:ATP hydrolysis activity"/>
    <property type="evidence" value="ECO:0007669"/>
    <property type="project" value="InterPro"/>
</dbReference>
<dbReference type="Gene3D" id="3.40.50.300">
    <property type="entry name" value="P-loop containing nucleotide triphosphate hydrolases"/>
    <property type="match status" value="1"/>
</dbReference>
<dbReference type="Gene3D" id="1.10.8.60">
    <property type="match status" value="1"/>
</dbReference>
<sequence>KVTLYLLRLVHRVPIFKLGNISPRMVRQSKVTDSFAVKKSSGLKMTVKRKILVDVDEDHDTENNKSTTASSLPSAAPLSVEYVDNFQASKNALHMGRPSNLLAREEEIEEIYGWLDDRLSSKSPGSMYISGAPGTGKTVSVIHSINEWVKNNPNKGKTGSSLKTSPIWQLVINCMNVSTPSQVMEEMKTGLGMTKKLEASKENIANKLLTGRKMMVLVLDEMDQLLHGKGTELLYTLFEWARQPESKLVLIGIANALDLTVRHLPLLNSPAVQRSPSTSSTTASSSRRSGNISKKTKKQSIGKLNDSSADLGSFLPSNISAMKVINFPPYERQDIERILEARLLEVGSSIFEPAAIKFVAAKVAATTGDMRKALHACKLALDAVEKQQRMALNSTADDGNANYYFYLAGFNFSSPKKFCIIREKINVGMIAKVFAPPKDDGPLPLQQMIMLATLLLINKKAPGSRNPKADGLSAPIPMTLAYDEYRSICAKKGFSWIDRSEIVSVCSMLQDRSLVTVIENMSGAGSKNKKFATLNSANKTGFLFNYNAVEKIVMQCDMKSIVADM</sequence>
<dbReference type="InterPro" id="IPR054425">
    <property type="entry name" value="Cdc6_ORC1-like_ATPase_lid"/>
</dbReference>
<dbReference type="EMBL" id="LNIX01000001">
    <property type="protein sequence ID" value="OXA64586.1"/>
    <property type="molecule type" value="Genomic_DNA"/>
</dbReference>
<feature type="domain" description="Cdc6/ORC1-like ATPase lid" evidence="6">
    <location>
        <begin position="333"/>
        <end position="385"/>
    </location>
</feature>
<dbReference type="PANTHER" id="PTHR10763">
    <property type="entry name" value="CELL DIVISION CONTROL PROTEIN 6-RELATED"/>
    <property type="match status" value="1"/>
</dbReference>
<dbReference type="InterPro" id="IPR015163">
    <property type="entry name" value="Cdc6_C"/>
</dbReference>
<feature type="non-terminal residue" evidence="7">
    <location>
        <position position="1"/>
    </location>
</feature>
<reference evidence="7 8" key="1">
    <citation type="submission" date="2015-12" db="EMBL/GenBank/DDBJ databases">
        <title>The genome of Folsomia candida.</title>
        <authorList>
            <person name="Faddeeva A."/>
            <person name="Derks M.F."/>
            <person name="Anvar Y."/>
            <person name="Smit S."/>
            <person name="Van Straalen N."/>
            <person name="Roelofs D."/>
        </authorList>
    </citation>
    <scope>NUCLEOTIDE SEQUENCE [LARGE SCALE GENOMIC DNA]</scope>
    <source>
        <strain evidence="7 8">VU population</strain>
        <tissue evidence="7">Whole body</tissue>
    </source>
</reference>
<evidence type="ECO:0000313" key="8">
    <source>
        <dbReference type="Proteomes" id="UP000198287"/>
    </source>
</evidence>
<dbReference type="InterPro" id="IPR027417">
    <property type="entry name" value="P-loop_NTPase"/>
</dbReference>
<dbReference type="GO" id="GO:0006270">
    <property type="term" value="P:DNA replication initiation"/>
    <property type="evidence" value="ECO:0007669"/>
    <property type="project" value="TreeGrafter"/>
</dbReference>
<dbReference type="InterPro" id="IPR049945">
    <property type="entry name" value="AAA_22"/>
</dbReference>
<dbReference type="GO" id="GO:0051301">
    <property type="term" value="P:cell division"/>
    <property type="evidence" value="ECO:0007669"/>
    <property type="project" value="UniProtKB-KW"/>
</dbReference>
<comment type="caution">
    <text evidence="7">The sequence shown here is derived from an EMBL/GenBank/DDBJ whole genome shotgun (WGS) entry which is preliminary data.</text>
</comment>
<keyword evidence="8" id="KW-1185">Reference proteome</keyword>
<keyword evidence="7" id="KW-0131">Cell cycle</keyword>
<evidence type="ECO:0000256" key="3">
    <source>
        <dbReference type="SAM" id="MobiDB-lite"/>
    </source>
</evidence>
<dbReference type="Pfam" id="PF09079">
    <property type="entry name" value="WHD_Cdc6"/>
    <property type="match status" value="1"/>
</dbReference>
<gene>
    <name evidence="7" type="ORF">Fcan01_03624</name>
</gene>
<feature type="compositionally biased region" description="Low complexity" evidence="3">
    <location>
        <begin position="274"/>
        <end position="289"/>
    </location>
</feature>
<keyword evidence="7" id="KW-0132">Cell division</keyword>
<dbReference type="InterPro" id="IPR050311">
    <property type="entry name" value="ORC1/CDC6"/>
</dbReference>
<evidence type="ECO:0000256" key="1">
    <source>
        <dbReference type="ARBA" id="ARBA00006184"/>
    </source>
</evidence>
<dbReference type="Pfam" id="PF22606">
    <property type="entry name" value="Cdc6-ORC-like_ATPase_lid"/>
    <property type="match status" value="1"/>
</dbReference>